<evidence type="ECO:0000259" key="14">
    <source>
        <dbReference type="Pfam" id="PF02096"/>
    </source>
</evidence>
<gene>
    <name evidence="12" type="primary">yidC</name>
    <name evidence="15" type="ORF">AF333_26220</name>
</gene>
<evidence type="ECO:0000256" key="8">
    <source>
        <dbReference type="ARBA" id="ARBA00023136"/>
    </source>
</evidence>
<dbReference type="OrthoDB" id="9780552at2"/>
<dbReference type="PATRIC" id="fig|47500.12.peg.154"/>
<proteinExistence type="inferred from homology"/>
<keyword evidence="6 12" id="KW-0653">Protein transport</keyword>
<keyword evidence="7 12" id="KW-1133">Transmembrane helix</keyword>
<comment type="subcellular location">
    <subcellularLocation>
        <location evidence="1 12">Cell membrane</location>
        <topology evidence="1 12">Multi-pass membrane protein</topology>
    </subcellularLocation>
</comment>
<feature type="transmembrane region" description="Helical" evidence="12">
    <location>
        <begin position="137"/>
        <end position="160"/>
    </location>
</feature>
<dbReference type="PRINTS" id="PR00701">
    <property type="entry name" value="60KDINNERMP"/>
</dbReference>
<dbReference type="CDD" id="cd20070">
    <property type="entry name" value="5TM_YidC_Alb3"/>
    <property type="match status" value="1"/>
</dbReference>
<name>A0A0M0GTJ3_ANEMI</name>
<dbReference type="PANTHER" id="PTHR12428:SF65">
    <property type="entry name" value="CYTOCHROME C OXIDASE ASSEMBLY PROTEIN COX18, MITOCHONDRIAL"/>
    <property type="match status" value="1"/>
</dbReference>
<dbReference type="GO" id="GO:0005886">
    <property type="term" value="C:plasma membrane"/>
    <property type="evidence" value="ECO:0007669"/>
    <property type="project" value="UniProtKB-SubCell"/>
</dbReference>
<keyword evidence="16" id="KW-1185">Reference proteome</keyword>
<keyword evidence="8 12" id="KW-0472">Membrane</keyword>
<evidence type="ECO:0000256" key="4">
    <source>
        <dbReference type="ARBA" id="ARBA00022692"/>
    </source>
</evidence>
<dbReference type="AlphaFoldDB" id="A0A0M0GTJ3"/>
<protein>
    <recommendedName>
        <fullName evidence="12">Membrane protein insertase YidC</fullName>
    </recommendedName>
    <alternativeName>
        <fullName evidence="12">Foldase YidC</fullName>
    </alternativeName>
    <alternativeName>
        <fullName evidence="12">Membrane integrase YidC</fullName>
    </alternativeName>
    <alternativeName>
        <fullName evidence="12">Membrane protein YidC</fullName>
    </alternativeName>
</protein>
<evidence type="ECO:0000313" key="15">
    <source>
        <dbReference type="EMBL" id="KON93159.1"/>
    </source>
</evidence>
<evidence type="ECO:0000256" key="10">
    <source>
        <dbReference type="ARBA" id="ARBA00023186"/>
    </source>
</evidence>
<accession>A0A0M0GTJ3</accession>
<keyword evidence="11 12" id="KW-0449">Lipoprotein</keyword>
<dbReference type="Pfam" id="PF02096">
    <property type="entry name" value="60KD_IMP"/>
    <property type="match status" value="1"/>
</dbReference>
<dbReference type="InterPro" id="IPR001708">
    <property type="entry name" value="YidC/ALB3/OXA1/COX18"/>
</dbReference>
<reference evidence="15 16" key="1">
    <citation type="submission" date="2015-07" db="EMBL/GenBank/DDBJ databases">
        <title>Fjat-14205 dsm 2895.</title>
        <authorList>
            <person name="Liu B."/>
            <person name="Wang J."/>
            <person name="Zhu Y."/>
            <person name="Liu G."/>
            <person name="Chen Q."/>
            <person name="Chen Z."/>
            <person name="Lan J."/>
            <person name="Che J."/>
            <person name="Ge C."/>
            <person name="Shi H."/>
            <person name="Pan Z."/>
            <person name="Liu X."/>
        </authorList>
    </citation>
    <scope>NUCLEOTIDE SEQUENCE [LARGE SCALE GENOMIC DNA]</scope>
    <source>
        <strain evidence="15 16">DSM 2895</strain>
    </source>
</reference>
<dbReference type="Proteomes" id="UP000037269">
    <property type="component" value="Unassembled WGS sequence"/>
</dbReference>
<dbReference type="GO" id="GO:0032977">
    <property type="term" value="F:membrane insertase activity"/>
    <property type="evidence" value="ECO:0007669"/>
    <property type="project" value="InterPro"/>
</dbReference>
<sequence>MKIHTLQGGIFLLPKRLKIALLFALIAIFSAGCTAANPNNPLPINPEGGIWDKFFVYPLSWMLQKSAEFAGGSYGIAILIVTVLVRLAILPLMVKQMKSSKKMQELQPEMMKLRDKYKSDPQRYQQEMIKLYQVHQINPLSGCLPILIQMPILLAFYHAIIRTGEIRSHDFLWLQLGAKDPFFILPVLAAATTYLQQWMMMRNSPATAENPQMKMMLYLMPVMILVISVTLPSALSLYWVYGNIFTIVQTYFLYRNTAPVGSTTPKPKGGKTK</sequence>
<evidence type="ECO:0000256" key="11">
    <source>
        <dbReference type="ARBA" id="ARBA00023288"/>
    </source>
</evidence>
<keyword evidence="3 12" id="KW-1003">Cell membrane</keyword>
<comment type="function">
    <text evidence="12">Required for the insertion and/or proper folding and/or complex formation of integral membrane proteins into the membrane. Involved in integration of membrane proteins that insert both dependently and independently of the Sec translocase complex, as well as at least some lipoproteins.</text>
</comment>
<comment type="similarity">
    <text evidence="12">Belongs to the OXA1/ALB3/YidC family. Type 2 subfamily.</text>
</comment>
<dbReference type="PROSITE" id="PS51257">
    <property type="entry name" value="PROKAR_LIPOPROTEIN"/>
    <property type="match status" value="1"/>
</dbReference>
<dbReference type="GO" id="GO:0051205">
    <property type="term" value="P:protein insertion into membrane"/>
    <property type="evidence" value="ECO:0007669"/>
    <property type="project" value="TreeGrafter"/>
</dbReference>
<keyword evidence="9" id="KW-0564">Palmitate</keyword>
<feature type="chain" id="PRO_5041038646" description="Membrane protein insertase YidC" evidence="13">
    <location>
        <begin position="36"/>
        <end position="273"/>
    </location>
</feature>
<feature type="domain" description="Membrane insertase YidC/Oxa/ALB C-terminal" evidence="14">
    <location>
        <begin position="74"/>
        <end position="255"/>
    </location>
</feature>
<keyword evidence="2 12" id="KW-0813">Transport</keyword>
<feature type="signal peptide" evidence="13">
    <location>
        <begin position="1"/>
        <end position="35"/>
    </location>
</feature>
<evidence type="ECO:0000256" key="2">
    <source>
        <dbReference type="ARBA" id="ARBA00022448"/>
    </source>
</evidence>
<comment type="caution">
    <text evidence="15">The sequence shown here is derived from an EMBL/GenBank/DDBJ whole genome shotgun (WGS) entry which is preliminary data.</text>
</comment>
<evidence type="ECO:0000256" key="1">
    <source>
        <dbReference type="ARBA" id="ARBA00004651"/>
    </source>
</evidence>
<dbReference type="InterPro" id="IPR047196">
    <property type="entry name" value="YidC_ALB_C"/>
</dbReference>
<feature type="transmembrane region" description="Helical" evidence="12">
    <location>
        <begin position="216"/>
        <end position="241"/>
    </location>
</feature>
<dbReference type="EMBL" id="LGUG01000005">
    <property type="protein sequence ID" value="KON93159.1"/>
    <property type="molecule type" value="Genomic_DNA"/>
</dbReference>
<evidence type="ECO:0000256" key="3">
    <source>
        <dbReference type="ARBA" id="ARBA00022475"/>
    </source>
</evidence>
<keyword evidence="5 12" id="KW-0732">Signal</keyword>
<dbReference type="InterPro" id="IPR028055">
    <property type="entry name" value="YidC/Oxa/ALB_C"/>
</dbReference>
<feature type="transmembrane region" description="Helical" evidence="12">
    <location>
        <begin position="172"/>
        <end position="195"/>
    </location>
</feature>
<dbReference type="PANTHER" id="PTHR12428">
    <property type="entry name" value="OXA1"/>
    <property type="match status" value="1"/>
</dbReference>
<keyword evidence="10 12" id="KW-0143">Chaperone</keyword>
<evidence type="ECO:0000256" key="12">
    <source>
        <dbReference type="HAMAP-Rule" id="MF_01811"/>
    </source>
</evidence>
<evidence type="ECO:0000256" key="5">
    <source>
        <dbReference type="ARBA" id="ARBA00022729"/>
    </source>
</evidence>
<evidence type="ECO:0000256" key="6">
    <source>
        <dbReference type="ARBA" id="ARBA00022927"/>
    </source>
</evidence>
<evidence type="ECO:0000313" key="16">
    <source>
        <dbReference type="Proteomes" id="UP000037269"/>
    </source>
</evidence>
<dbReference type="GO" id="GO:0015031">
    <property type="term" value="P:protein transport"/>
    <property type="evidence" value="ECO:0007669"/>
    <property type="project" value="UniProtKB-KW"/>
</dbReference>
<dbReference type="InterPro" id="IPR023060">
    <property type="entry name" value="YidC/YidC1/YidC2_Firmicutes"/>
</dbReference>
<evidence type="ECO:0000256" key="9">
    <source>
        <dbReference type="ARBA" id="ARBA00023139"/>
    </source>
</evidence>
<dbReference type="NCBIfam" id="TIGR03592">
    <property type="entry name" value="yidC_oxa1_cterm"/>
    <property type="match status" value="1"/>
</dbReference>
<evidence type="ECO:0000256" key="13">
    <source>
        <dbReference type="SAM" id="SignalP"/>
    </source>
</evidence>
<keyword evidence="4 12" id="KW-0812">Transmembrane</keyword>
<evidence type="ECO:0000256" key="7">
    <source>
        <dbReference type="ARBA" id="ARBA00022989"/>
    </source>
</evidence>
<dbReference type="HAMAP" id="MF_01811">
    <property type="entry name" value="YidC_type2"/>
    <property type="match status" value="1"/>
</dbReference>
<feature type="transmembrane region" description="Helical" evidence="12">
    <location>
        <begin position="72"/>
        <end position="94"/>
    </location>
</feature>
<organism evidence="15 16">
    <name type="scientific">Aneurinibacillus migulanus</name>
    <name type="common">Bacillus migulanus</name>
    <dbReference type="NCBI Taxonomy" id="47500"/>
    <lineage>
        <taxon>Bacteria</taxon>
        <taxon>Bacillati</taxon>
        <taxon>Bacillota</taxon>
        <taxon>Bacilli</taxon>
        <taxon>Bacillales</taxon>
        <taxon>Paenibacillaceae</taxon>
        <taxon>Aneurinibacillus group</taxon>
        <taxon>Aneurinibacillus</taxon>
    </lineage>
</organism>
<dbReference type="STRING" id="47500.AF333_26220"/>